<feature type="transmembrane region" description="Helical" evidence="1">
    <location>
        <begin position="261"/>
        <end position="281"/>
    </location>
</feature>
<evidence type="ECO:0000256" key="1">
    <source>
        <dbReference type="SAM" id="Phobius"/>
    </source>
</evidence>
<feature type="transmembrane region" description="Helical" evidence="1">
    <location>
        <begin position="346"/>
        <end position="362"/>
    </location>
</feature>
<reference evidence="2 3" key="1">
    <citation type="submission" date="2019-02" db="EMBL/GenBank/DDBJ databases">
        <title>Deep-cultivation of Planctomycetes and their phenomic and genomic characterization uncovers novel biology.</title>
        <authorList>
            <person name="Wiegand S."/>
            <person name="Jogler M."/>
            <person name="Boedeker C."/>
            <person name="Pinto D."/>
            <person name="Vollmers J."/>
            <person name="Rivas-Marin E."/>
            <person name="Kohn T."/>
            <person name="Peeters S.H."/>
            <person name="Heuer A."/>
            <person name="Rast P."/>
            <person name="Oberbeckmann S."/>
            <person name="Bunk B."/>
            <person name="Jeske O."/>
            <person name="Meyerdierks A."/>
            <person name="Storesund J.E."/>
            <person name="Kallscheuer N."/>
            <person name="Luecker S."/>
            <person name="Lage O.M."/>
            <person name="Pohl T."/>
            <person name="Merkel B.J."/>
            <person name="Hornburger P."/>
            <person name="Mueller R.-W."/>
            <person name="Bruemmer F."/>
            <person name="Labrenz M."/>
            <person name="Spormann A.M."/>
            <person name="Op den Camp H."/>
            <person name="Overmann J."/>
            <person name="Amann R."/>
            <person name="Jetten M.S.M."/>
            <person name="Mascher T."/>
            <person name="Medema M.H."/>
            <person name="Devos D.P."/>
            <person name="Kaster A.-K."/>
            <person name="Ovreas L."/>
            <person name="Rohde M."/>
            <person name="Galperin M.Y."/>
            <person name="Jogler C."/>
        </authorList>
    </citation>
    <scope>NUCLEOTIDE SEQUENCE [LARGE SCALE GENOMIC DNA]</scope>
    <source>
        <strain evidence="2 3">Poly30</strain>
    </source>
</reference>
<feature type="transmembrane region" description="Helical" evidence="1">
    <location>
        <begin position="158"/>
        <end position="178"/>
    </location>
</feature>
<evidence type="ECO:0000313" key="2">
    <source>
        <dbReference type="EMBL" id="QDV05114.1"/>
    </source>
</evidence>
<organism evidence="2 3">
    <name type="scientific">Saltatorellus ferox</name>
    <dbReference type="NCBI Taxonomy" id="2528018"/>
    <lineage>
        <taxon>Bacteria</taxon>
        <taxon>Pseudomonadati</taxon>
        <taxon>Planctomycetota</taxon>
        <taxon>Planctomycetia</taxon>
        <taxon>Planctomycetia incertae sedis</taxon>
        <taxon>Saltatorellus</taxon>
    </lineage>
</organism>
<dbReference type="EMBL" id="CP036434">
    <property type="protein sequence ID" value="QDV05114.1"/>
    <property type="molecule type" value="Genomic_DNA"/>
</dbReference>
<gene>
    <name evidence="2" type="ORF">Poly30_06090</name>
</gene>
<feature type="transmembrane region" description="Helical" evidence="1">
    <location>
        <begin position="7"/>
        <end position="24"/>
    </location>
</feature>
<feature type="transmembrane region" description="Helical" evidence="1">
    <location>
        <begin position="198"/>
        <end position="216"/>
    </location>
</feature>
<evidence type="ECO:0000313" key="3">
    <source>
        <dbReference type="Proteomes" id="UP000320390"/>
    </source>
</evidence>
<dbReference type="Proteomes" id="UP000320390">
    <property type="component" value="Chromosome"/>
</dbReference>
<keyword evidence="1" id="KW-0472">Membrane</keyword>
<keyword evidence="1" id="KW-1133">Transmembrane helix</keyword>
<proteinExistence type="predicted"/>
<feature type="transmembrane region" description="Helical" evidence="1">
    <location>
        <begin position="293"/>
        <end position="310"/>
    </location>
</feature>
<sequence>MSKQSWLVLIAVAAAVRLMLAWFITDFVLVDDAYITLRYARNAADSGALVYNHGEAVFGVTSPLWGFVTWGLMAIAGTAHIATVVIGLGVLLWSLAAARLVDLVPDRARGLTLAVFLCAPVFVDNQMLGMETPLFVWLAVEAMAAALSGAMRRAAFWTGLLVVARPEGVLFAPALLFAASASEGRGLTASVRELTRPVPTALLLTPGLLWIGFALSRYGTVLPQSMVAKSGWNSEHYDSLGTALHLWLSLARLTFVPFVDYLPALLGHAVTAALVASTVWITRANLRRGTAFSRAWLIVYGVYMAFYLAGKGATEASWYAVPSSVALLLAAGPALPERVDTARRGLASAVAAALMLLSIALVQKRAPLLQSYVDGYGACASALEALDRPHSERVLIGEIGVFGFQTEHLVIDVGALVSPEVLPIKNARRSLLAMARETDASWLVISDIALERNFYPSVGVVWENAAEREWLESSPVLAHERDKRLIWLGESERDPNDRPPLPDR</sequence>
<name>A0A518ELZ5_9BACT</name>
<feature type="transmembrane region" description="Helical" evidence="1">
    <location>
        <begin position="70"/>
        <end position="98"/>
    </location>
</feature>
<keyword evidence="1" id="KW-0812">Transmembrane</keyword>
<evidence type="ECO:0008006" key="4">
    <source>
        <dbReference type="Google" id="ProtNLM"/>
    </source>
</evidence>
<feature type="transmembrane region" description="Helical" evidence="1">
    <location>
        <begin position="110"/>
        <end position="128"/>
    </location>
</feature>
<keyword evidence="3" id="KW-1185">Reference proteome</keyword>
<dbReference type="AlphaFoldDB" id="A0A518ELZ5"/>
<protein>
    <recommendedName>
        <fullName evidence="4">Glycosyltransferase RgtA/B/C/D-like domain-containing protein</fullName>
    </recommendedName>
</protein>
<accession>A0A518ELZ5</accession>